<comment type="caution">
    <text evidence="9">The sequence shown here is derived from an EMBL/GenBank/DDBJ whole genome shotgun (WGS) entry which is preliminary data.</text>
</comment>
<organism evidence="9 10">
    <name type="scientific">Mycena sanguinolenta</name>
    <dbReference type="NCBI Taxonomy" id="230812"/>
    <lineage>
        <taxon>Eukaryota</taxon>
        <taxon>Fungi</taxon>
        <taxon>Dikarya</taxon>
        <taxon>Basidiomycota</taxon>
        <taxon>Agaricomycotina</taxon>
        <taxon>Agaricomycetes</taxon>
        <taxon>Agaricomycetidae</taxon>
        <taxon>Agaricales</taxon>
        <taxon>Marasmiineae</taxon>
        <taxon>Mycenaceae</taxon>
        <taxon>Mycena</taxon>
    </lineage>
</organism>
<evidence type="ECO:0000256" key="7">
    <source>
        <dbReference type="ARBA" id="ARBA00023269"/>
    </source>
</evidence>
<proteinExistence type="inferred from homology"/>
<keyword evidence="7 8" id="KW-0544">Nucleosome core</keyword>
<dbReference type="PRINTS" id="PR00623">
    <property type="entry name" value="HISTONEH4"/>
</dbReference>
<keyword evidence="5 8" id="KW-0238">DNA-binding</keyword>
<dbReference type="EMBL" id="JACAZH010000002">
    <property type="protein sequence ID" value="KAF7375421.1"/>
    <property type="molecule type" value="Genomic_DNA"/>
</dbReference>
<reference evidence="9" key="1">
    <citation type="submission" date="2020-05" db="EMBL/GenBank/DDBJ databases">
        <title>Mycena genomes resolve the evolution of fungal bioluminescence.</title>
        <authorList>
            <person name="Tsai I.J."/>
        </authorList>
    </citation>
    <scope>NUCLEOTIDE SEQUENCE</scope>
    <source>
        <strain evidence="9">160909Yilan</strain>
    </source>
</reference>
<dbReference type="Gene3D" id="1.10.20.10">
    <property type="entry name" value="Histone, subunit A"/>
    <property type="match status" value="1"/>
</dbReference>
<evidence type="ECO:0000256" key="5">
    <source>
        <dbReference type="ARBA" id="ARBA00023125"/>
    </source>
</evidence>
<keyword evidence="10" id="KW-1185">Reference proteome</keyword>
<evidence type="ECO:0000313" key="9">
    <source>
        <dbReference type="EMBL" id="KAF7375421.1"/>
    </source>
</evidence>
<dbReference type="CDD" id="cd22912">
    <property type="entry name" value="HFD_H4"/>
    <property type="match status" value="1"/>
</dbReference>
<dbReference type="GO" id="GO:0003677">
    <property type="term" value="F:DNA binding"/>
    <property type="evidence" value="ECO:0007669"/>
    <property type="project" value="UniProtKB-KW"/>
</dbReference>
<evidence type="ECO:0000313" key="10">
    <source>
        <dbReference type="Proteomes" id="UP000623467"/>
    </source>
</evidence>
<dbReference type="InterPro" id="IPR009072">
    <property type="entry name" value="Histone-fold"/>
</dbReference>
<dbReference type="GO" id="GO:0005634">
    <property type="term" value="C:nucleus"/>
    <property type="evidence" value="ECO:0007669"/>
    <property type="project" value="UniProtKB-SubCell"/>
</dbReference>
<dbReference type="Proteomes" id="UP000623467">
    <property type="component" value="Unassembled WGS sequence"/>
</dbReference>
<evidence type="ECO:0000256" key="2">
    <source>
        <dbReference type="ARBA" id="ARBA00004286"/>
    </source>
</evidence>
<evidence type="ECO:0000256" key="6">
    <source>
        <dbReference type="ARBA" id="ARBA00023242"/>
    </source>
</evidence>
<sequence length="90" mass="10432">MGCVLYKEGRILRKSAVNKPAMRRLACRAGVKRMSGWVYEETRGWMWLHMQSMLRDVVLHTTHDHRTTVTAKDVVRALRRSGRNLYGFAG</sequence>
<dbReference type="GO" id="GO:0000786">
    <property type="term" value="C:nucleosome"/>
    <property type="evidence" value="ECO:0007669"/>
    <property type="project" value="UniProtKB-KW"/>
</dbReference>
<comment type="subunit">
    <text evidence="8">The nucleosome is a histone octamer containing two molecules each of H2A, H2B, H3 and H4 assembled in one H3-H4 heterotetramer and two H2A-H2B heterodimers. The octamer wraps approximately 147 bp of DNA.</text>
</comment>
<dbReference type="SMART" id="SM00417">
    <property type="entry name" value="H4"/>
    <property type="match status" value="1"/>
</dbReference>
<gene>
    <name evidence="9" type="ORF">MSAN_00429900</name>
</gene>
<protein>
    <recommendedName>
        <fullName evidence="8">Histone H4</fullName>
    </recommendedName>
</protein>
<comment type="subcellular location">
    <subcellularLocation>
        <location evidence="2">Chromosome</location>
    </subcellularLocation>
    <subcellularLocation>
        <location evidence="1">Nucleus</location>
    </subcellularLocation>
</comment>
<keyword evidence="6 8" id="KW-0539">Nucleus</keyword>
<dbReference type="AlphaFoldDB" id="A0A8H6ZEJ7"/>
<comment type="function">
    <text evidence="8">Core component of nucleosome. Nucleosomes wrap and compact DNA into chromatin, limiting DNA accessibility to the cellular machineries which require DNA as a template. Histones thereby play a central role in transcription regulation, DNA repair, DNA replication and chromosomal stability. DNA accessibility is regulated via a complex set of post-translational modifications of histones, also called histone code, and nucleosome remodeling.</text>
</comment>
<keyword evidence="4 8" id="KW-0158">Chromosome</keyword>
<accession>A0A8H6ZEJ7</accession>
<evidence type="ECO:0000256" key="4">
    <source>
        <dbReference type="ARBA" id="ARBA00022454"/>
    </source>
</evidence>
<dbReference type="GO" id="GO:0046982">
    <property type="term" value="F:protein heterodimerization activity"/>
    <property type="evidence" value="ECO:0007669"/>
    <property type="project" value="InterPro"/>
</dbReference>
<dbReference type="GO" id="GO:0030527">
    <property type="term" value="F:structural constituent of chromatin"/>
    <property type="evidence" value="ECO:0007669"/>
    <property type="project" value="InterPro"/>
</dbReference>
<evidence type="ECO:0000256" key="1">
    <source>
        <dbReference type="ARBA" id="ARBA00004123"/>
    </source>
</evidence>
<evidence type="ECO:0000256" key="3">
    <source>
        <dbReference type="ARBA" id="ARBA00006564"/>
    </source>
</evidence>
<name>A0A8H6ZEJ7_9AGAR</name>
<dbReference type="PANTHER" id="PTHR10484">
    <property type="entry name" value="HISTONE H4"/>
    <property type="match status" value="1"/>
</dbReference>
<comment type="similarity">
    <text evidence="3 8">Belongs to the histone H4 family.</text>
</comment>
<dbReference type="OrthoDB" id="2904753at2759"/>
<dbReference type="SUPFAM" id="SSF47113">
    <property type="entry name" value="Histone-fold"/>
    <property type="match status" value="1"/>
</dbReference>
<evidence type="ECO:0000256" key="8">
    <source>
        <dbReference type="RuleBase" id="RU000528"/>
    </source>
</evidence>
<dbReference type="InterPro" id="IPR001951">
    <property type="entry name" value="Histone_H4"/>
</dbReference>